<protein>
    <submittedName>
        <fullName evidence="1">Uncharacterized protein</fullName>
    </submittedName>
</protein>
<keyword evidence="2" id="KW-1185">Reference proteome</keyword>
<name>A0AB34J3Z7_PRYPA</name>
<evidence type="ECO:0000313" key="2">
    <source>
        <dbReference type="Proteomes" id="UP001515480"/>
    </source>
</evidence>
<accession>A0AB34J3Z7</accession>
<organism evidence="1 2">
    <name type="scientific">Prymnesium parvum</name>
    <name type="common">Toxic golden alga</name>
    <dbReference type="NCBI Taxonomy" id="97485"/>
    <lineage>
        <taxon>Eukaryota</taxon>
        <taxon>Haptista</taxon>
        <taxon>Haptophyta</taxon>
        <taxon>Prymnesiophyceae</taxon>
        <taxon>Prymnesiales</taxon>
        <taxon>Prymnesiaceae</taxon>
        <taxon>Prymnesium</taxon>
    </lineage>
</organism>
<evidence type="ECO:0000313" key="1">
    <source>
        <dbReference type="EMBL" id="KAL1512413.1"/>
    </source>
</evidence>
<reference evidence="1 2" key="1">
    <citation type="journal article" date="2024" name="Science">
        <title>Giant polyketide synthase enzymes in the biosynthesis of giant marine polyether toxins.</title>
        <authorList>
            <person name="Fallon T.R."/>
            <person name="Shende V.V."/>
            <person name="Wierzbicki I.H."/>
            <person name="Pendleton A.L."/>
            <person name="Watervoot N.F."/>
            <person name="Auber R.P."/>
            <person name="Gonzalez D.J."/>
            <person name="Wisecaver J.H."/>
            <person name="Moore B.S."/>
        </authorList>
    </citation>
    <scope>NUCLEOTIDE SEQUENCE [LARGE SCALE GENOMIC DNA]</scope>
    <source>
        <strain evidence="1 2">12B1</strain>
    </source>
</reference>
<dbReference type="AlphaFoldDB" id="A0AB34J3Z7"/>
<dbReference type="Proteomes" id="UP001515480">
    <property type="component" value="Unassembled WGS sequence"/>
</dbReference>
<comment type="caution">
    <text evidence="1">The sequence shown here is derived from an EMBL/GenBank/DDBJ whole genome shotgun (WGS) entry which is preliminary data.</text>
</comment>
<dbReference type="EMBL" id="JBGBPQ010000013">
    <property type="protein sequence ID" value="KAL1512413.1"/>
    <property type="molecule type" value="Genomic_DNA"/>
</dbReference>
<gene>
    <name evidence="1" type="ORF">AB1Y20_005669</name>
</gene>
<sequence length="211" mass="22587">MAVEVIVPEGCAAGESFLVETDDGGTFSVLVPPDGYPGMPLLLELPDAQPLEVIVPSGVFPGDSFLVEHAGETFSVEVPDGCEPGSPMRVDVPRAPPCVAESGEARASADGKGRPASLTVDATEEKPKGKLALSLALFGGLSLNLSLDATARFHLGQQVEVYRTDGYWSLATVREFEPYGFTYTVELEDGRMKYLVEEEELRPPVIHHADL</sequence>
<proteinExistence type="predicted"/>